<organism evidence="1 2">
    <name type="scientific">Dendrobium thyrsiflorum</name>
    <name type="common">Pinecone-like raceme dendrobium</name>
    <name type="synonym">Orchid</name>
    <dbReference type="NCBI Taxonomy" id="117978"/>
    <lineage>
        <taxon>Eukaryota</taxon>
        <taxon>Viridiplantae</taxon>
        <taxon>Streptophyta</taxon>
        <taxon>Embryophyta</taxon>
        <taxon>Tracheophyta</taxon>
        <taxon>Spermatophyta</taxon>
        <taxon>Magnoliopsida</taxon>
        <taxon>Liliopsida</taxon>
        <taxon>Asparagales</taxon>
        <taxon>Orchidaceae</taxon>
        <taxon>Epidendroideae</taxon>
        <taxon>Malaxideae</taxon>
        <taxon>Dendrobiinae</taxon>
        <taxon>Dendrobium</taxon>
    </lineage>
</organism>
<name>A0ABD0UHM2_DENTH</name>
<reference evidence="1 2" key="1">
    <citation type="journal article" date="2024" name="Plant Biotechnol. J.">
        <title>Dendrobium thyrsiflorum genome and its molecular insights into genes involved in important horticultural traits.</title>
        <authorList>
            <person name="Chen B."/>
            <person name="Wang J.Y."/>
            <person name="Zheng P.J."/>
            <person name="Li K.L."/>
            <person name="Liang Y.M."/>
            <person name="Chen X.F."/>
            <person name="Zhang C."/>
            <person name="Zhao X."/>
            <person name="He X."/>
            <person name="Zhang G.Q."/>
            <person name="Liu Z.J."/>
            <person name="Xu Q."/>
        </authorList>
    </citation>
    <scope>NUCLEOTIDE SEQUENCE [LARGE SCALE GENOMIC DNA]</scope>
    <source>
        <strain evidence="1">GZMU011</strain>
    </source>
</reference>
<keyword evidence="2" id="KW-1185">Reference proteome</keyword>
<proteinExistence type="predicted"/>
<evidence type="ECO:0000313" key="2">
    <source>
        <dbReference type="Proteomes" id="UP001552299"/>
    </source>
</evidence>
<protein>
    <submittedName>
        <fullName evidence="1">Uncharacterized protein</fullName>
    </submittedName>
</protein>
<dbReference type="EMBL" id="JANQDX010000016">
    <property type="protein sequence ID" value="KAL0909801.1"/>
    <property type="molecule type" value="Genomic_DNA"/>
</dbReference>
<gene>
    <name evidence="1" type="ORF">M5K25_020699</name>
</gene>
<dbReference type="Proteomes" id="UP001552299">
    <property type="component" value="Unassembled WGS sequence"/>
</dbReference>
<accession>A0ABD0UHM2</accession>
<sequence>MSGVRASFVLMYDGALSLDDNFAPTYIGGRIRPLQVPTSLNLEQLKVRVLKVLKYDTSKYTTTLVCRVRVGNEFIASHIEDEELCEIVLSHVDNKMLRMYVDHIGPSSRLSVMVNKGYEIMSSGSSEEGHDCDDEVPCDMYEENVGVHADIYSFIHNYYFRTIGIEEGMFTTNEFVETYLTTWQWDKEITFDDSNVGQQVEEEFSILTDLMEGDVLQK</sequence>
<comment type="caution">
    <text evidence="1">The sequence shown here is derived from an EMBL/GenBank/DDBJ whole genome shotgun (WGS) entry which is preliminary data.</text>
</comment>
<evidence type="ECO:0000313" key="1">
    <source>
        <dbReference type="EMBL" id="KAL0909801.1"/>
    </source>
</evidence>
<dbReference type="AlphaFoldDB" id="A0ABD0UHM2"/>